<sequence>MMVRAVTASETAKGTPDEILRRTPPRPWCVACGEDWTDEPCCDVRREILRLSERVELLEAADAERRTAKVEGSEPPAQHPTGD</sequence>
<dbReference type="AlphaFoldDB" id="A0A0F9E4Z5"/>
<feature type="non-terminal residue" evidence="2">
    <location>
        <position position="83"/>
    </location>
</feature>
<organism evidence="2">
    <name type="scientific">marine sediment metagenome</name>
    <dbReference type="NCBI Taxonomy" id="412755"/>
    <lineage>
        <taxon>unclassified sequences</taxon>
        <taxon>metagenomes</taxon>
        <taxon>ecological metagenomes</taxon>
    </lineage>
</organism>
<feature type="region of interest" description="Disordered" evidence="1">
    <location>
        <begin position="1"/>
        <end position="24"/>
    </location>
</feature>
<dbReference type="EMBL" id="LAZR01026331">
    <property type="protein sequence ID" value="KKL69078.1"/>
    <property type="molecule type" value="Genomic_DNA"/>
</dbReference>
<name>A0A0F9E4Z5_9ZZZZ</name>
<evidence type="ECO:0000256" key="1">
    <source>
        <dbReference type="SAM" id="MobiDB-lite"/>
    </source>
</evidence>
<proteinExistence type="predicted"/>
<comment type="caution">
    <text evidence="2">The sequence shown here is derived from an EMBL/GenBank/DDBJ whole genome shotgun (WGS) entry which is preliminary data.</text>
</comment>
<reference evidence="2" key="1">
    <citation type="journal article" date="2015" name="Nature">
        <title>Complex archaea that bridge the gap between prokaryotes and eukaryotes.</title>
        <authorList>
            <person name="Spang A."/>
            <person name="Saw J.H."/>
            <person name="Jorgensen S.L."/>
            <person name="Zaremba-Niedzwiedzka K."/>
            <person name="Martijn J."/>
            <person name="Lind A.E."/>
            <person name="van Eijk R."/>
            <person name="Schleper C."/>
            <person name="Guy L."/>
            <person name="Ettema T.J."/>
        </authorList>
    </citation>
    <scope>NUCLEOTIDE SEQUENCE</scope>
</reference>
<protein>
    <submittedName>
        <fullName evidence="2">Uncharacterized protein</fullName>
    </submittedName>
</protein>
<accession>A0A0F9E4Z5</accession>
<gene>
    <name evidence="2" type="ORF">LCGC14_2118620</name>
</gene>
<feature type="compositionally biased region" description="Basic and acidic residues" evidence="1">
    <location>
        <begin position="62"/>
        <end position="72"/>
    </location>
</feature>
<evidence type="ECO:0000313" key="2">
    <source>
        <dbReference type="EMBL" id="KKL69078.1"/>
    </source>
</evidence>
<feature type="region of interest" description="Disordered" evidence="1">
    <location>
        <begin position="62"/>
        <end position="83"/>
    </location>
</feature>